<proteinExistence type="predicted"/>
<reference evidence="2" key="2">
    <citation type="submission" date="2021-09" db="EMBL/GenBank/DDBJ databases">
        <authorList>
            <person name="Gilroy R."/>
        </authorList>
    </citation>
    <scope>NUCLEOTIDE SEQUENCE</scope>
    <source>
        <strain evidence="2">7318</strain>
    </source>
</reference>
<comment type="caution">
    <text evidence="2">The sequence shown here is derived from an EMBL/GenBank/DDBJ whole genome shotgun (WGS) entry which is preliminary data.</text>
</comment>
<dbReference type="Gene3D" id="1.25.40.10">
    <property type="entry name" value="Tetratricopeptide repeat domain"/>
    <property type="match status" value="2"/>
</dbReference>
<sequence length="360" mass="41635">MPKSRPKWFQPDIFSPPSVNNADFTVFSQNFPPKENQNPPPAVSNTSAAQDISLKEALWQEIHQFKAEKLYAEALSCFHTLFEKKYADNYTFYELADIYFLMNDYTRSLNWLQKFQTAEPENGKGFLLQARIFLQLGKKDDALSVVSQLFSRKIKIDEEEDLQKLDRLISRLKKIFKADKLLRRCPDINTYEKQRRHSLKNNSAVKTVPAVSNDTAGTIIERTTMPISNSPVNPYLCAALNRIWDMQAVNQEDTKNILNYSAEDIGNAVMQQVLSYKKKIWLFNYLADIFRSHNNLKTALYLLRQALLLDDENEIVLKNLGYLLYKNGEYKTASSVLEDITVKDFAVSDLIRQCRNLESE</sequence>
<organism evidence="2 3">
    <name type="scientific">Megamonas hypermegale</name>
    <dbReference type="NCBI Taxonomy" id="158847"/>
    <lineage>
        <taxon>Bacteria</taxon>
        <taxon>Bacillati</taxon>
        <taxon>Bacillota</taxon>
        <taxon>Negativicutes</taxon>
        <taxon>Selenomonadales</taxon>
        <taxon>Selenomonadaceae</taxon>
        <taxon>Megamonas</taxon>
    </lineage>
</organism>
<dbReference type="PROSITE" id="PS50005">
    <property type="entry name" value="TPR"/>
    <property type="match status" value="1"/>
</dbReference>
<dbReference type="SUPFAM" id="SSF48452">
    <property type="entry name" value="TPR-like"/>
    <property type="match status" value="1"/>
</dbReference>
<reference evidence="2" key="1">
    <citation type="journal article" date="2021" name="PeerJ">
        <title>Extensive microbial diversity within the chicken gut microbiome revealed by metagenomics and culture.</title>
        <authorList>
            <person name="Gilroy R."/>
            <person name="Ravi A."/>
            <person name="Getino M."/>
            <person name="Pursley I."/>
            <person name="Horton D.L."/>
            <person name="Alikhan N.F."/>
            <person name="Baker D."/>
            <person name="Gharbi K."/>
            <person name="Hall N."/>
            <person name="Watson M."/>
            <person name="Adriaenssens E.M."/>
            <person name="Foster-Nyarko E."/>
            <person name="Jarju S."/>
            <person name="Secka A."/>
            <person name="Antonio M."/>
            <person name="Oren A."/>
            <person name="Chaudhuri R.R."/>
            <person name="La Ragione R."/>
            <person name="Hildebrand F."/>
            <person name="Pallen M.J."/>
        </authorList>
    </citation>
    <scope>NUCLEOTIDE SEQUENCE</scope>
    <source>
        <strain evidence="2">7318</strain>
    </source>
</reference>
<dbReference type="Proteomes" id="UP000780768">
    <property type="component" value="Unassembled WGS sequence"/>
</dbReference>
<gene>
    <name evidence="2" type="ORF">K8V65_04940</name>
</gene>
<protein>
    <submittedName>
        <fullName evidence="2">CDC27 family protein</fullName>
    </submittedName>
</protein>
<evidence type="ECO:0000256" key="1">
    <source>
        <dbReference type="PROSITE-ProRule" id="PRU00339"/>
    </source>
</evidence>
<dbReference type="InterPro" id="IPR011990">
    <property type="entry name" value="TPR-like_helical_dom_sf"/>
</dbReference>
<dbReference type="AlphaFoldDB" id="A0A921L7X4"/>
<name>A0A921L7X4_9FIRM</name>
<dbReference type="SMART" id="SM00028">
    <property type="entry name" value="TPR"/>
    <property type="match status" value="3"/>
</dbReference>
<evidence type="ECO:0000313" key="3">
    <source>
        <dbReference type="Proteomes" id="UP000780768"/>
    </source>
</evidence>
<evidence type="ECO:0000313" key="2">
    <source>
        <dbReference type="EMBL" id="HJF84987.1"/>
    </source>
</evidence>
<feature type="repeat" description="TPR" evidence="1">
    <location>
        <begin position="89"/>
        <end position="122"/>
    </location>
</feature>
<dbReference type="EMBL" id="DYVR01000133">
    <property type="protein sequence ID" value="HJF84987.1"/>
    <property type="molecule type" value="Genomic_DNA"/>
</dbReference>
<keyword evidence="1" id="KW-0802">TPR repeat</keyword>
<accession>A0A921L7X4</accession>
<dbReference type="InterPro" id="IPR019734">
    <property type="entry name" value="TPR_rpt"/>
</dbReference>